<dbReference type="RefSeq" id="WP_236335465.1">
    <property type="nucleotide sequence ID" value="NZ_CAKMMG010000005.1"/>
</dbReference>
<evidence type="ECO:0000313" key="6">
    <source>
        <dbReference type="Proteomes" id="UP000838324"/>
    </source>
</evidence>
<dbReference type="PANTHER" id="PTHR43695:SF1">
    <property type="entry name" value="RHAMNOGALACTURONAN ACETYLESTERASE"/>
    <property type="match status" value="1"/>
</dbReference>
<feature type="domain" description="Beta-agarase/YXIM esterase-like galactose-binding" evidence="4">
    <location>
        <begin position="4"/>
        <end position="123"/>
    </location>
</feature>
<feature type="domain" description="SGNH hydrolase-type esterase" evidence="3">
    <location>
        <begin position="149"/>
        <end position="306"/>
    </location>
</feature>
<dbReference type="InterPro" id="IPR013830">
    <property type="entry name" value="SGNH_hydro"/>
</dbReference>
<comment type="caution">
    <text evidence="5">The sequence shown here is derived from an EMBL/GenBank/DDBJ whole genome shotgun (WGS) entry which is preliminary data.</text>
</comment>
<dbReference type="Gene3D" id="2.60.120.430">
    <property type="entry name" value="Galactose-binding lectin"/>
    <property type="match status" value="1"/>
</dbReference>
<proteinExistence type="inferred from homology"/>
<protein>
    <recommendedName>
        <fullName evidence="7">GDSL family lipase</fullName>
    </recommendedName>
</protein>
<dbReference type="InterPro" id="IPR037459">
    <property type="entry name" value="RhgT-like"/>
</dbReference>
<dbReference type="Proteomes" id="UP000838324">
    <property type="component" value="Unassembled WGS sequence"/>
</dbReference>
<keyword evidence="6" id="KW-1185">Reference proteome</keyword>
<sequence length="367" mass="40713">MTLRFDFGPFGDAAAGYTKVSSSDTYTSEQGYGFVDSSRVTGHIRGKKPLSGDFIIPFDTAFLVDVEDGNYIVSVLIGDEEAPTCTTLKTNGERLVLKNFSTVAGQTARQMFGVNVRGGQIKLRFGGAAPRINALEIMRSDEQITLFLAGDSTVTEAGDEKGFPFSGWGQMLQFYFKHDVAVANHAVGGRSSKSFIEEGRLDTIMEEIKEGDYLFIQFGHNDQKWDEARHTDPHTTYPEYLRQYIAGARAKQAIPVLITSVHRRYYDAGGQLTDTHGDYLEAVRQLAAEEEVPLIDLAGKSKHLFEEAGPEETKSIFLWGAPGEWMNHPGGIIDNTHFQERGSLRIAELVVQGIRELGLQKLIMFLK</sequence>
<dbReference type="EMBL" id="CAKMMG010000005">
    <property type="protein sequence ID" value="CAH1212103.1"/>
    <property type="molecule type" value="Genomic_DNA"/>
</dbReference>
<organism evidence="5 6">
    <name type="scientific">Paenibacillus auburnensis</name>
    <dbReference type="NCBI Taxonomy" id="2905649"/>
    <lineage>
        <taxon>Bacteria</taxon>
        <taxon>Bacillati</taxon>
        <taxon>Bacillota</taxon>
        <taxon>Bacilli</taxon>
        <taxon>Bacillales</taxon>
        <taxon>Paenibacillaceae</taxon>
        <taxon>Paenibacillus</taxon>
    </lineage>
</organism>
<keyword evidence="2" id="KW-0378">Hydrolase</keyword>
<dbReference type="CDD" id="cd01821">
    <property type="entry name" value="Rhamnogalacturan_acetylesterase_like"/>
    <property type="match status" value="1"/>
</dbReference>
<dbReference type="PANTHER" id="PTHR43695">
    <property type="entry name" value="PUTATIVE (AFU_ORTHOLOGUE AFUA_2G17250)-RELATED"/>
    <property type="match status" value="1"/>
</dbReference>
<dbReference type="InterPro" id="IPR008979">
    <property type="entry name" value="Galactose-bd-like_sf"/>
</dbReference>
<reference evidence="5" key="1">
    <citation type="submission" date="2022-01" db="EMBL/GenBank/DDBJ databases">
        <authorList>
            <person name="Criscuolo A."/>
        </authorList>
    </citation>
    <scope>NUCLEOTIDE SEQUENCE</scope>
    <source>
        <strain evidence="5">CIP111892</strain>
    </source>
</reference>
<evidence type="ECO:0000259" key="4">
    <source>
        <dbReference type="Pfam" id="PF21254"/>
    </source>
</evidence>
<dbReference type="Pfam" id="PF21254">
    <property type="entry name" value="AGA-YXIM_GBD"/>
    <property type="match status" value="1"/>
</dbReference>
<evidence type="ECO:0000256" key="2">
    <source>
        <dbReference type="ARBA" id="ARBA00022801"/>
    </source>
</evidence>
<dbReference type="SUPFAM" id="SSF49785">
    <property type="entry name" value="Galactose-binding domain-like"/>
    <property type="match status" value="1"/>
</dbReference>
<dbReference type="InterPro" id="IPR036514">
    <property type="entry name" value="SGNH_hydro_sf"/>
</dbReference>
<comment type="similarity">
    <text evidence="1">Belongs to the 'GDSL' lipolytic enzyme family.</text>
</comment>
<dbReference type="Pfam" id="PF13472">
    <property type="entry name" value="Lipase_GDSL_2"/>
    <property type="match status" value="1"/>
</dbReference>
<gene>
    <name evidence="5" type="ORF">PAECIP111892_03697</name>
</gene>
<evidence type="ECO:0000313" key="5">
    <source>
        <dbReference type="EMBL" id="CAH1212103.1"/>
    </source>
</evidence>
<evidence type="ECO:0000259" key="3">
    <source>
        <dbReference type="Pfam" id="PF13472"/>
    </source>
</evidence>
<dbReference type="SUPFAM" id="SSF52266">
    <property type="entry name" value="SGNH hydrolase"/>
    <property type="match status" value="1"/>
</dbReference>
<dbReference type="InterPro" id="IPR049033">
    <property type="entry name" value="AGA-YXIM_GBD"/>
</dbReference>
<evidence type="ECO:0008006" key="7">
    <source>
        <dbReference type="Google" id="ProtNLM"/>
    </source>
</evidence>
<dbReference type="Gene3D" id="3.40.50.1110">
    <property type="entry name" value="SGNH hydrolase"/>
    <property type="match status" value="1"/>
</dbReference>
<accession>A0ABM9CEV3</accession>
<name>A0ABM9CEV3_9BACL</name>
<evidence type="ECO:0000256" key="1">
    <source>
        <dbReference type="ARBA" id="ARBA00008668"/>
    </source>
</evidence>